<dbReference type="OrthoDB" id="5077812at2759"/>
<dbReference type="AlphaFoldDB" id="A0A2S4PJQ6"/>
<gene>
    <name evidence="1" type="ORF">EPUL_006291</name>
</gene>
<reference evidence="1 2" key="1">
    <citation type="submission" date="2017-10" db="EMBL/GenBank/DDBJ databases">
        <title>Development of genomic resources for the powdery mildew, Erysiphe pulchra.</title>
        <authorList>
            <person name="Wadl P.A."/>
            <person name="Mack B.M."/>
            <person name="Moore G."/>
            <person name="Beltz S.B."/>
        </authorList>
    </citation>
    <scope>NUCLEOTIDE SEQUENCE [LARGE SCALE GENOMIC DNA]</scope>
    <source>
        <strain evidence="1">Cflorida</strain>
    </source>
</reference>
<evidence type="ECO:0000313" key="1">
    <source>
        <dbReference type="EMBL" id="POS82253.1"/>
    </source>
</evidence>
<protein>
    <submittedName>
        <fullName evidence="1">Uncharacterized protein</fullName>
    </submittedName>
</protein>
<proteinExistence type="predicted"/>
<sequence length="174" mass="18822">MAACDILHDTPAVDARNILWRSFIEAKAFRATFQTSSSSPGEDEITAFILRIAWPSLGNCITHILNKCAVIGVNPRNSSEIGILDLIVYSDGSIDEDGNAGVGHCIYRGPITEAASGKISLGLCLNNEEAAICLHKVNLIPSSCKVIASFHELRDIWHNRLLIPVTSPGTVILR</sequence>
<comment type="caution">
    <text evidence="1">The sequence shown here is derived from an EMBL/GenBank/DDBJ whole genome shotgun (WGS) entry which is preliminary data.</text>
</comment>
<name>A0A2S4PJQ6_9PEZI</name>
<accession>A0A2S4PJQ6</accession>
<evidence type="ECO:0000313" key="2">
    <source>
        <dbReference type="Proteomes" id="UP000237438"/>
    </source>
</evidence>
<organism evidence="1 2">
    <name type="scientific">Erysiphe pulchra</name>
    <dbReference type="NCBI Taxonomy" id="225359"/>
    <lineage>
        <taxon>Eukaryota</taxon>
        <taxon>Fungi</taxon>
        <taxon>Dikarya</taxon>
        <taxon>Ascomycota</taxon>
        <taxon>Pezizomycotina</taxon>
        <taxon>Leotiomycetes</taxon>
        <taxon>Erysiphales</taxon>
        <taxon>Erysiphaceae</taxon>
        <taxon>Erysiphe</taxon>
    </lineage>
</organism>
<dbReference type="EMBL" id="PEDP01003438">
    <property type="protein sequence ID" value="POS82253.1"/>
    <property type="molecule type" value="Genomic_DNA"/>
</dbReference>
<keyword evidence="2" id="KW-1185">Reference proteome</keyword>
<dbReference type="Proteomes" id="UP000237438">
    <property type="component" value="Unassembled WGS sequence"/>
</dbReference>